<feature type="non-terminal residue" evidence="1">
    <location>
        <position position="1"/>
    </location>
</feature>
<evidence type="ECO:0000313" key="1">
    <source>
        <dbReference type="EMBL" id="CAA9246707.1"/>
    </source>
</evidence>
<dbReference type="AlphaFoldDB" id="A0A6J4IA71"/>
<dbReference type="EMBL" id="CADCTR010000527">
    <property type="protein sequence ID" value="CAA9246707.1"/>
    <property type="molecule type" value="Genomic_DNA"/>
</dbReference>
<protein>
    <submittedName>
        <fullName evidence="1">Uncharacterized protein</fullName>
    </submittedName>
</protein>
<proteinExistence type="predicted"/>
<organism evidence="1">
    <name type="scientific">uncultured Chloroflexia bacterium</name>
    <dbReference type="NCBI Taxonomy" id="1672391"/>
    <lineage>
        <taxon>Bacteria</taxon>
        <taxon>Bacillati</taxon>
        <taxon>Chloroflexota</taxon>
        <taxon>Chloroflexia</taxon>
        <taxon>environmental samples</taxon>
    </lineage>
</organism>
<reference evidence="1" key="1">
    <citation type="submission" date="2020-02" db="EMBL/GenBank/DDBJ databases">
        <authorList>
            <person name="Meier V. D."/>
        </authorList>
    </citation>
    <scope>NUCLEOTIDE SEQUENCE</scope>
    <source>
        <strain evidence="1">AVDCRST_MAG93</strain>
    </source>
</reference>
<accession>A0A6J4IA71</accession>
<sequence length="59" mass="6154">VEALIDNLAVVMMQANNLAADSPEYEALAETLAYALDLADMGLSAESNAFGLSKAPKPN</sequence>
<gene>
    <name evidence="1" type="ORF">AVDCRST_MAG93-1561</name>
</gene>
<name>A0A6J4IA71_9CHLR</name>